<keyword evidence="3" id="KW-1185">Reference proteome</keyword>
<feature type="domain" description="ATPase AAA-type core" evidence="1">
    <location>
        <begin position="52"/>
        <end position="349"/>
    </location>
</feature>
<dbReference type="EMBL" id="CP136336">
    <property type="protein sequence ID" value="WOB06663.1"/>
    <property type="molecule type" value="Genomic_DNA"/>
</dbReference>
<sequence length="603" mass="64408">MPDENRASLRQLRIALGYLPDKLGGNMTRVRRLEVRNFRSIQALDWTPSNGVNCLVGPGDSGKSTILDAIDLCLGARRSAPFGDTDFFSLDVTRTIVIAVTLGGLPDALKNIDTYGEFLRGFDLGTGLLEDEPRAGLETVLTLKLEVKGDLEPSWTLQSDRATNQQLERSLAWKDRSLLTPARIGTYANTNLSWARGSVLNRLTEERANLGSELADAARAARATFGAQAGPQLAQTLQLVAQTATDLGVAVGASAQALLDAHSVSISDGAIALHSEAGIPLRSLGTGSGRLLVAGLQRAAAAAATIALVDEVEYGLEPHRLMRLLDSLGAKDATQPLQVFMTTHSPVTLRELAGNQLFVVRERLGIHTATCAGTDDGIQGTLRKAAEAFLSKSVIVCEGASEVGFARGMDQWWVHCGATSFLARGGSYVDAGGGSPDQCFIRGEAFLKLGYRVLVFVDADKPVSTVGLVERFIANGGQYLTWRPGLALEDELFLHSSNDAVHALLNKADEMVGRELMAEHVKSKSHGQVTLDSIEAERMNGGYTPASRALLGLAARNNKNGWFKSVTGFQEIAKDVVGPHIANAEPGFVQIANQLWGWTSAAA</sequence>
<dbReference type="RefSeq" id="WP_316699230.1">
    <property type="nucleotide sequence ID" value="NZ_CP136336.1"/>
</dbReference>
<dbReference type="Proteomes" id="UP001303946">
    <property type="component" value="Chromosome"/>
</dbReference>
<organism evidence="2 3">
    <name type="scientific">Piscinibacter gummiphilus</name>
    <dbReference type="NCBI Taxonomy" id="946333"/>
    <lineage>
        <taxon>Bacteria</taxon>
        <taxon>Pseudomonadati</taxon>
        <taxon>Pseudomonadota</taxon>
        <taxon>Betaproteobacteria</taxon>
        <taxon>Burkholderiales</taxon>
        <taxon>Sphaerotilaceae</taxon>
        <taxon>Piscinibacter</taxon>
    </lineage>
</organism>
<name>A0ABZ0CNW2_9BURK</name>
<proteinExistence type="predicted"/>
<dbReference type="Gene3D" id="3.40.50.300">
    <property type="entry name" value="P-loop containing nucleotide triphosphate hydrolases"/>
    <property type="match status" value="1"/>
</dbReference>
<reference evidence="2 3" key="1">
    <citation type="submission" date="2023-10" db="EMBL/GenBank/DDBJ databases">
        <title>Bacteria for the degradation of biodegradable plastic PBAT(Polybutylene adipate terephthalate).</title>
        <authorList>
            <person name="Weon H.-Y."/>
            <person name="Yeon J."/>
        </authorList>
    </citation>
    <scope>NUCLEOTIDE SEQUENCE [LARGE SCALE GENOMIC DNA]</scope>
    <source>
        <strain evidence="2 3">SBD 7-3</strain>
    </source>
</reference>
<evidence type="ECO:0000313" key="3">
    <source>
        <dbReference type="Proteomes" id="UP001303946"/>
    </source>
</evidence>
<accession>A0ABZ0CNW2</accession>
<dbReference type="InterPro" id="IPR027417">
    <property type="entry name" value="P-loop_NTPase"/>
</dbReference>
<evidence type="ECO:0000313" key="2">
    <source>
        <dbReference type="EMBL" id="WOB06663.1"/>
    </source>
</evidence>
<dbReference type="PANTHER" id="PTHR43581">
    <property type="entry name" value="ATP/GTP PHOSPHATASE"/>
    <property type="match status" value="1"/>
</dbReference>
<dbReference type="SUPFAM" id="SSF52540">
    <property type="entry name" value="P-loop containing nucleoside triphosphate hydrolases"/>
    <property type="match status" value="1"/>
</dbReference>
<dbReference type="InterPro" id="IPR051396">
    <property type="entry name" value="Bact_Antivir_Def_Nuclease"/>
</dbReference>
<dbReference type="Pfam" id="PF13304">
    <property type="entry name" value="AAA_21"/>
    <property type="match status" value="1"/>
</dbReference>
<evidence type="ECO:0000259" key="1">
    <source>
        <dbReference type="Pfam" id="PF13304"/>
    </source>
</evidence>
<gene>
    <name evidence="2" type="ORF">RXV79_17235</name>
</gene>
<protein>
    <submittedName>
        <fullName evidence="2">AAA family ATPase</fullName>
    </submittedName>
</protein>
<dbReference type="InterPro" id="IPR003959">
    <property type="entry name" value="ATPase_AAA_core"/>
</dbReference>
<dbReference type="PANTHER" id="PTHR43581:SF4">
    <property type="entry name" value="ATP_GTP PHOSPHATASE"/>
    <property type="match status" value="1"/>
</dbReference>